<dbReference type="PROSITE" id="PS51257">
    <property type="entry name" value="PROKAR_LIPOPROTEIN"/>
    <property type="match status" value="1"/>
</dbReference>
<feature type="transmembrane region" description="Helical" evidence="1">
    <location>
        <begin position="213"/>
        <end position="234"/>
    </location>
</feature>
<dbReference type="PANTHER" id="PTHR28092:SF1">
    <property type="entry name" value="FACTOR-INDUCED GENE 1 PROTEIN"/>
    <property type="match status" value="1"/>
</dbReference>
<keyword evidence="1" id="KW-0812">Transmembrane</keyword>
<dbReference type="GO" id="GO:0000747">
    <property type="term" value="P:conjugation with cellular fusion"/>
    <property type="evidence" value="ECO:0007669"/>
    <property type="project" value="TreeGrafter"/>
</dbReference>
<evidence type="ECO:0000313" key="3">
    <source>
        <dbReference type="Proteomes" id="UP000000707"/>
    </source>
</evidence>
<protein>
    <recommendedName>
        <fullName evidence="4">Membrane fusion mating protein FIG1</fullName>
    </recommendedName>
</protein>
<dbReference type="GeneID" id="18246076"/>
<dbReference type="OrthoDB" id="4089394at2759"/>
<reference evidence="2 3" key="1">
    <citation type="journal article" date="2011" name="Proc. Natl. Acad. Sci. U.S.A.">
        <title>Comparative genomics of xylose-fermenting fungi for enhanced biofuel production.</title>
        <authorList>
            <person name="Wohlbach D.J."/>
            <person name="Kuo A."/>
            <person name="Sato T.K."/>
            <person name="Potts K.M."/>
            <person name="Salamov A.A."/>
            <person name="LaButti K.M."/>
            <person name="Sun H."/>
            <person name="Clum A."/>
            <person name="Pangilinan J.L."/>
            <person name="Lindquist E.A."/>
            <person name="Lucas S."/>
            <person name="Lapidus A."/>
            <person name="Jin M."/>
            <person name="Gunawan C."/>
            <person name="Balan V."/>
            <person name="Dale B.E."/>
            <person name="Jeffries T.W."/>
            <person name="Zinkel R."/>
            <person name="Barry K.W."/>
            <person name="Grigoriev I.V."/>
            <person name="Gasch A.P."/>
        </authorList>
    </citation>
    <scope>NUCLEOTIDE SEQUENCE [LARGE SCALE GENOMIC DNA]</scope>
    <source>
        <strain evidence="3">ATCC 10573 / BCRC 21748 / CBS 615 / JCM 9827 / NBRC 10315 / NRRL Y-1498 / VKM Y-70</strain>
    </source>
</reference>
<accession>G3BBJ9</accession>
<dbReference type="HOGENOM" id="CLU_075335_1_1_1"/>
<dbReference type="EMBL" id="GL996527">
    <property type="protein sequence ID" value="EGV61556.1"/>
    <property type="molecule type" value="Genomic_DNA"/>
</dbReference>
<dbReference type="GO" id="GO:0016020">
    <property type="term" value="C:membrane"/>
    <property type="evidence" value="ECO:0007669"/>
    <property type="project" value="InterPro"/>
</dbReference>
<keyword evidence="1" id="KW-0472">Membrane</keyword>
<evidence type="ECO:0000313" key="2">
    <source>
        <dbReference type="EMBL" id="EGV61556.1"/>
    </source>
</evidence>
<dbReference type="Proteomes" id="UP000000707">
    <property type="component" value="Unassembled WGS sequence"/>
</dbReference>
<feature type="transmembrane region" description="Helical" evidence="1">
    <location>
        <begin position="129"/>
        <end position="151"/>
    </location>
</feature>
<evidence type="ECO:0008006" key="4">
    <source>
        <dbReference type="Google" id="ProtNLM"/>
    </source>
</evidence>
<dbReference type="Pfam" id="PF12351">
    <property type="entry name" value="Fig1"/>
    <property type="match status" value="1"/>
</dbReference>
<sequence>MVNFAAKIPAVVLCICVFITNFLLGFLLMSCYTSTEAYSSLFLTRYQFNKKEMSIVSFNGTETTESDLSSFTLSIGYLSFCVSYDGSVSCTTFDNLGKLKTYPIISVDTGDKNTTIDLVKLARKFNNICYPYVLMSAMIMALACLALNAWISVPLLPGKLLVRKMIVGVSGIDAMVWGVGSMLQHQATKANQALVPSASMKLVQVKTGIRAEAVTWTAFSFLVVIALGNGVLLLRELRNQLKATSKLY</sequence>
<proteinExistence type="predicted"/>
<name>G3BBJ9_CANTC</name>
<organism evidence="3">
    <name type="scientific">Candida tenuis (strain ATCC 10573 / BCRC 21748 / CBS 615 / JCM 9827 / NBRC 10315 / NRRL Y-1498 / VKM Y-70)</name>
    <name type="common">Yeast</name>
    <name type="synonym">Yamadazyma tenuis</name>
    <dbReference type="NCBI Taxonomy" id="590646"/>
    <lineage>
        <taxon>Eukaryota</taxon>
        <taxon>Fungi</taxon>
        <taxon>Dikarya</taxon>
        <taxon>Ascomycota</taxon>
        <taxon>Saccharomycotina</taxon>
        <taxon>Pichiomycetes</taxon>
        <taxon>Debaryomycetaceae</taxon>
        <taxon>Yamadazyma</taxon>
    </lineage>
</organism>
<dbReference type="GO" id="GO:0043332">
    <property type="term" value="C:mating projection tip"/>
    <property type="evidence" value="ECO:0007669"/>
    <property type="project" value="TreeGrafter"/>
</dbReference>
<gene>
    <name evidence="2" type="ORF">CANTEDRAFT_108985</name>
</gene>
<keyword evidence="1" id="KW-1133">Transmembrane helix</keyword>
<evidence type="ECO:0000256" key="1">
    <source>
        <dbReference type="SAM" id="Phobius"/>
    </source>
</evidence>
<feature type="transmembrane region" description="Helical" evidence="1">
    <location>
        <begin position="6"/>
        <end position="29"/>
    </location>
</feature>
<dbReference type="AlphaFoldDB" id="G3BBJ9"/>
<dbReference type="STRING" id="590646.G3BBJ9"/>
<dbReference type="InterPro" id="IPR033481">
    <property type="entry name" value="Dni1/Fig1"/>
</dbReference>
<keyword evidence="3" id="KW-1185">Reference proteome</keyword>
<dbReference type="PANTHER" id="PTHR28092">
    <property type="entry name" value="FACTOR-INDUCED GENE 1 PROTEIN"/>
    <property type="match status" value="1"/>
</dbReference>
<dbReference type="eggNOG" id="ENOG502QUDU">
    <property type="taxonomic scope" value="Eukaryota"/>
</dbReference>
<dbReference type="KEGG" id="cten:18246076"/>